<dbReference type="Proteomes" id="UP000324222">
    <property type="component" value="Unassembled WGS sequence"/>
</dbReference>
<evidence type="ECO:0000313" key="3">
    <source>
        <dbReference type="Proteomes" id="UP000324222"/>
    </source>
</evidence>
<keyword evidence="3" id="KW-1185">Reference proteome</keyword>
<comment type="caution">
    <text evidence="2">The sequence shown here is derived from an EMBL/GenBank/DDBJ whole genome shotgun (WGS) entry which is preliminary data.</text>
</comment>
<accession>A0A5B7GTJ2</accession>
<evidence type="ECO:0000313" key="2">
    <source>
        <dbReference type="EMBL" id="MPC63360.1"/>
    </source>
</evidence>
<gene>
    <name evidence="2" type="ORF">E2C01_057459</name>
</gene>
<name>A0A5B7GTJ2_PORTR</name>
<feature type="compositionally biased region" description="Basic and acidic residues" evidence="1">
    <location>
        <begin position="109"/>
        <end position="120"/>
    </location>
</feature>
<dbReference type="EMBL" id="VSRR010020707">
    <property type="protein sequence ID" value="MPC63360.1"/>
    <property type="molecule type" value="Genomic_DNA"/>
</dbReference>
<proteinExistence type="predicted"/>
<organism evidence="2 3">
    <name type="scientific">Portunus trituberculatus</name>
    <name type="common">Swimming crab</name>
    <name type="synonym">Neptunus trituberculatus</name>
    <dbReference type="NCBI Taxonomy" id="210409"/>
    <lineage>
        <taxon>Eukaryota</taxon>
        <taxon>Metazoa</taxon>
        <taxon>Ecdysozoa</taxon>
        <taxon>Arthropoda</taxon>
        <taxon>Crustacea</taxon>
        <taxon>Multicrustacea</taxon>
        <taxon>Malacostraca</taxon>
        <taxon>Eumalacostraca</taxon>
        <taxon>Eucarida</taxon>
        <taxon>Decapoda</taxon>
        <taxon>Pleocyemata</taxon>
        <taxon>Brachyura</taxon>
        <taxon>Eubrachyura</taxon>
        <taxon>Portunoidea</taxon>
        <taxon>Portunidae</taxon>
        <taxon>Portuninae</taxon>
        <taxon>Portunus</taxon>
    </lineage>
</organism>
<dbReference type="AlphaFoldDB" id="A0A5B7GTJ2"/>
<feature type="compositionally biased region" description="Basic and acidic residues" evidence="1">
    <location>
        <begin position="1"/>
        <end position="10"/>
    </location>
</feature>
<evidence type="ECO:0000256" key="1">
    <source>
        <dbReference type="SAM" id="MobiDB-lite"/>
    </source>
</evidence>
<reference evidence="2 3" key="1">
    <citation type="submission" date="2019-05" db="EMBL/GenBank/DDBJ databases">
        <title>Another draft genome of Portunus trituberculatus and its Hox gene families provides insights of decapod evolution.</title>
        <authorList>
            <person name="Jeong J.-H."/>
            <person name="Song I."/>
            <person name="Kim S."/>
            <person name="Choi T."/>
            <person name="Kim D."/>
            <person name="Ryu S."/>
            <person name="Kim W."/>
        </authorList>
    </citation>
    <scope>NUCLEOTIDE SEQUENCE [LARGE SCALE GENOMIC DNA]</scope>
    <source>
        <tissue evidence="2">Muscle</tissue>
    </source>
</reference>
<sequence length="142" mass="15503">MLHNLCKDRNIPLPDDDGNHFHHHHQPNGEEGEGEHDVGNVGIVNPARTVTQMRNQFANLHFKDASTPLLGRIDAAITMGGRDSSTSSSSSTTMMDCEFTLMCGVKLESSPKKEESEGKEAPVNSDKPDVVAILSGQVYRTM</sequence>
<feature type="region of interest" description="Disordered" evidence="1">
    <location>
        <begin position="1"/>
        <end position="37"/>
    </location>
</feature>
<protein>
    <submittedName>
        <fullName evidence="2">Uncharacterized protein</fullName>
    </submittedName>
</protein>
<feature type="region of interest" description="Disordered" evidence="1">
    <location>
        <begin position="108"/>
        <end position="127"/>
    </location>
</feature>